<evidence type="ECO:0000313" key="2">
    <source>
        <dbReference type="Proteomes" id="UP000236311"/>
    </source>
</evidence>
<organism evidence="1 2">
    <name type="scientific">Acetatifactor muris</name>
    <dbReference type="NCBI Taxonomy" id="879566"/>
    <lineage>
        <taxon>Bacteria</taxon>
        <taxon>Bacillati</taxon>
        <taxon>Bacillota</taxon>
        <taxon>Clostridia</taxon>
        <taxon>Lachnospirales</taxon>
        <taxon>Lachnospiraceae</taxon>
        <taxon>Acetatifactor</taxon>
    </lineage>
</organism>
<reference evidence="1 2" key="1">
    <citation type="submission" date="2018-01" db="EMBL/GenBank/DDBJ databases">
        <authorList>
            <person name="Gaut B.S."/>
            <person name="Morton B.R."/>
            <person name="Clegg M.T."/>
            <person name="Duvall M.R."/>
        </authorList>
    </citation>
    <scope>NUCLEOTIDE SEQUENCE [LARGE SCALE GENOMIC DNA]</scope>
    <source>
        <strain evidence="1">GP69</strain>
    </source>
</reference>
<proteinExistence type="predicted"/>
<name>A0A2K4ZCU2_9FIRM</name>
<keyword evidence="2" id="KW-1185">Reference proteome</keyword>
<sequence>MEVVQDMGMTDLQFKSWLKQIIRGLESAKEKGTKEETDKELDELLKDLKEDLQG</sequence>
<dbReference type="RefSeq" id="WP_172454956.1">
    <property type="nucleotide sequence ID" value="NZ_JANJZD010000004.1"/>
</dbReference>
<evidence type="ECO:0000313" key="1">
    <source>
        <dbReference type="EMBL" id="SOY28285.1"/>
    </source>
</evidence>
<gene>
    <name evidence="1" type="ORF">AMURIS_00992</name>
</gene>
<dbReference type="EMBL" id="OFSM01000004">
    <property type="protein sequence ID" value="SOY28285.1"/>
    <property type="molecule type" value="Genomic_DNA"/>
</dbReference>
<accession>A0A2K4ZCU2</accession>
<dbReference type="AlphaFoldDB" id="A0A2K4ZCU2"/>
<protein>
    <submittedName>
        <fullName evidence="1">Uncharacterized protein</fullName>
    </submittedName>
</protein>
<dbReference type="Proteomes" id="UP000236311">
    <property type="component" value="Unassembled WGS sequence"/>
</dbReference>